<comment type="caution">
    <text evidence="1">The sequence shown here is derived from an EMBL/GenBank/DDBJ whole genome shotgun (WGS) entry which is preliminary data.</text>
</comment>
<accession>A0ABW7NE40</accession>
<reference evidence="1 2" key="1">
    <citation type="journal article" date="2013" name="Int. J. Syst. Evol. Microbiol.">
        <title>Marinoscillum luteum sp. nov., isolated from marine sediment.</title>
        <authorList>
            <person name="Cha I.T."/>
            <person name="Park S.J."/>
            <person name="Kim S.J."/>
            <person name="Kim J.G."/>
            <person name="Jung M.Y."/>
            <person name="Shin K.S."/>
            <person name="Kwon K.K."/>
            <person name="Yang S.H."/>
            <person name="Seo Y.S."/>
            <person name="Rhee S.K."/>
        </authorList>
    </citation>
    <scope>NUCLEOTIDE SEQUENCE [LARGE SCALE GENOMIC DNA]</scope>
    <source>
        <strain evidence="1 2">KCTC 23939</strain>
    </source>
</reference>
<sequence length="69" mass="7484">MGTYSNEDIIFTDSGTQSNSIILKAETPGGVILNGSSKLNIYGSYLIVEGFFWDGGEGESKRSLDMMKI</sequence>
<proteinExistence type="predicted"/>
<name>A0ABW7NE40_9BACT</name>
<dbReference type="InterPro" id="IPR012334">
    <property type="entry name" value="Pectin_lyas_fold"/>
</dbReference>
<dbReference type="InterPro" id="IPR039513">
    <property type="entry name" value="PL-6"/>
</dbReference>
<dbReference type="EMBL" id="JBIPKE010000020">
    <property type="protein sequence ID" value="MFH6985892.1"/>
    <property type="molecule type" value="Genomic_DNA"/>
</dbReference>
<dbReference type="Proteomes" id="UP001610063">
    <property type="component" value="Unassembled WGS sequence"/>
</dbReference>
<evidence type="ECO:0000313" key="2">
    <source>
        <dbReference type="Proteomes" id="UP001610063"/>
    </source>
</evidence>
<dbReference type="Gene3D" id="2.160.20.10">
    <property type="entry name" value="Single-stranded right-handed beta-helix, Pectin lyase-like"/>
    <property type="match status" value="1"/>
</dbReference>
<dbReference type="Pfam" id="PF14592">
    <property type="entry name" value="Chondroitinas_B"/>
    <property type="match status" value="1"/>
</dbReference>
<organism evidence="1 2">
    <name type="scientific">Marinoscillum luteum</name>
    <dbReference type="NCBI Taxonomy" id="861051"/>
    <lineage>
        <taxon>Bacteria</taxon>
        <taxon>Pseudomonadati</taxon>
        <taxon>Bacteroidota</taxon>
        <taxon>Cytophagia</taxon>
        <taxon>Cytophagales</taxon>
        <taxon>Reichenbachiellaceae</taxon>
        <taxon>Marinoscillum</taxon>
    </lineage>
</organism>
<keyword evidence="2" id="KW-1185">Reference proteome</keyword>
<dbReference type="SUPFAM" id="SSF51126">
    <property type="entry name" value="Pectin lyase-like"/>
    <property type="match status" value="1"/>
</dbReference>
<evidence type="ECO:0000313" key="1">
    <source>
        <dbReference type="EMBL" id="MFH6985892.1"/>
    </source>
</evidence>
<gene>
    <name evidence="1" type="ORF">ACHKAR_20725</name>
</gene>
<dbReference type="InterPro" id="IPR011050">
    <property type="entry name" value="Pectin_lyase_fold/virulence"/>
</dbReference>
<protein>
    <submittedName>
        <fullName evidence="1">Chondroitinase-B domain-containing protein</fullName>
    </submittedName>
</protein>
<dbReference type="RefSeq" id="WP_395419343.1">
    <property type="nucleotide sequence ID" value="NZ_JBIPKE010000020.1"/>
</dbReference>